<gene>
    <name evidence="1" type="ORF">JNB85_07825</name>
</gene>
<evidence type="ECO:0008006" key="3">
    <source>
        <dbReference type="Google" id="ProtNLM"/>
    </source>
</evidence>
<dbReference type="RefSeq" id="WP_220333785.1">
    <property type="nucleotide sequence ID" value="NZ_JAEUAK010000003.1"/>
</dbReference>
<protein>
    <recommendedName>
        <fullName evidence="3">Aminoglycoside phosphotransferase domain-containing protein</fullName>
    </recommendedName>
</protein>
<proteinExistence type="predicted"/>
<organism evidence="1 2">
    <name type="scientific">Rhizobium mesosinicum</name>
    <dbReference type="NCBI Taxonomy" id="335017"/>
    <lineage>
        <taxon>Bacteria</taxon>
        <taxon>Pseudomonadati</taxon>
        <taxon>Pseudomonadota</taxon>
        <taxon>Alphaproteobacteria</taxon>
        <taxon>Hyphomicrobiales</taxon>
        <taxon>Rhizobiaceae</taxon>
        <taxon>Rhizobium/Agrobacterium group</taxon>
        <taxon>Rhizobium</taxon>
    </lineage>
</organism>
<sequence length="342" mass="38794">MATLNEIVSFLSEPSTYGKPDFPVTVRETHMSFVFLHDDRVYKLKKPVTGPFMNFSTLAAREANCREEVRLNRRLAPDTYLSVLPVTLQADGSLCLDGSGKVVEWLVEMRRLPDKLMLDRLLETGAVTPGHMKRLVDRLADFYRTGARPPIDPRDHLRTLECQKDITRETLRHEGFDVDHRAIAHALNDLDCAFYAVQNAIVQRIESGHYVEGHGDLRPEHICFCDPLVIFDCLEFNPRLRFIDPFDEVAFLAMECAFSGAGDTGETIRGLLQHALADQIPDSLWFFYVAFRATLRARMSYSHLIDGSAKETSVWEQKTDRYVSLAQAALYSGFSVGSKMAR</sequence>
<dbReference type="PANTHER" id="PTHR43883:SF1">
    <property type="entry name" value="GLUCONOKINASE"/>
    <property type="match status" value="1"/>
</dbReference>
<name>A0ABS7GQY1_9HYPH</name>
<reference evidence="1 2" key="1">
    <citation type="journal article" date="2021" name="MBio">
        <title>Poor Competitiveness of Bradyrhizobium in Pigeon Pea Root Colonization in Indian Soils.</title>
        <authorList>
            <person name="Chalasani D."/>
            <person name="Basu A."/>
            <person name="Pullabhotla S.V.S.R.N."/>
            <person name="Jorrin B."/>
            <person name="Neal A.L."/>
            <person name="Poole P.S."/>
            <person name="Podile A.R."/>
            <person name="Tkacz A."/>
        </authorList>
    </citation>
    <scope>NUCLEOTIDE SEQUENCE [LARGE SCALE GENOMIC DNA]</scope>
    <source>
        <strain evidence="1 2">HU56</strain>
    </source>
</reference>
<keyword evidence="2" id="KW-1185">Reference proteome</keyword>
<dbReference type="PANTHER" id="PTHR43883">
    <property type="entry name" value="SLR0207 PROTEIN"/>
    <property type="match status" value="1"/>
</dbReference>
<dbReference type="InterPro" id="IPR011009">
    <property type="entry name" value="Kinase-like_dom_sf"/>
</dbReference>
<evidence type="ECO:0000313" key="2">
    <source>
        <dbReference type="Proteomes" id="UP000717752"/>
    </source>
</evidence>
<accession>A0ABS7GQY1</accession>
<dbReference type="EMBL" id="JAEUAK010000003">
    <property type="protein sequence ID" value="MBW9052323.1"/>
    <property type="molecule type" value="Genomic_DNA"/>
</dbReference>
<comment type="caution">
    <text evidence="1">The sequence shown here is derived from an EMBL/GenBank/DDBJ whole genome shotgun (WGS) entry which is preliminary data.</text>
</comment>
<dbReference type="InterPro" id="IPR052732">
    <property type="entry name" value="Cell-binding_unc_protein"/>
</dbReference>
<dbReference type="Proteomes" id="UP000717752">
    <property type="component" value="Unassembled WGS sequence"/>
</dbReference>
<dbReference type="SUPFAM" id="SSF56112">
    <property type="entry name" value="Protein kinase-like (PK-like)"/>
    <property type="match status" value="1"/>
</dbReference>
<evidence type="ECO:0000313" key="1">
    <source>
        <dbReference type="EMBL" id="MBW9052323.1"/>
    </source>
</evidence>